<sequence>MFAFSIVGVLLFGYANLEMRNIPQAFLSQIQFLSGMKAYPRNNEFIEKSELIFYFGFMVPEQSVSEILYDILKKKYRQYVNIEQQSANKMKLTSSRKSQAMNLSQSHHQKQIKNSLSYKILIFLHKKLKGTLFDEDKLENDDIESLKQKEINKNQLNSNAFSHLHSSKSDYLKRDSKFGDINLFLSKNRLYSFQEYQGEKKFTGEKIQEENQQDFRSNTVLTSWLETLKEKVQSITNNQLNFQNYWNQIDSQKDLNFTQVFQPSQDRYTDISHKINALIIDYQFQIVSPIEDSQILNNESPIQLKNKDTEQIVSKSDSKDNINIEMTQLKQSQNNQKPSNKQPQFSLKENQTLQNIPYQLLKHQQLENIIFKKQNLNLVFILYHSFIYYLQNQKQYDKEQYQNQGNQQKNNKITINSQKHLKIFSKLTEIIFQIYFVTVTEEKGLKNNKFMKPFNDSSQILNNINQNKIFEQQNFKRNLPILNYASEWLDYLYTQEINSQKKYSPIDNQNIKLNKQQIELKQQAYEATIFKQMWQYLSLRDKLTLWFNQDKNEQEEDDNENDEQEQDKEEEIQEEKQSNQKLNYQFNNYQRQILWNQLDFSTSPLIQFQKENPQLKQVFADIKDQSCISEEKVKEIWIIYNEFYSALQSIQAHKPTAQDQDILEYVQHLESQIQNTNEELQIHISHTITDLEKEKKIEEGD</sequence>
<keyword evidence="2" id="KW-0732">Signal</keyword>
<comment type="caution">
    <text evidence="3">The sequence shown here is derived from an EMBL/GenBank/DDBJ whole genome shotgun (WGS) entry which is preliminary data.</text>
</comment>
<evidence type="ECO:0000313" key="4">
    <source>
        <dbReference type="Proteomes" id="UP000054937"/>
    </source>
</evidence>
<evidence type="ECO:0000313" key="3">
    <source>
        <dbReference type="EMBL" id="KRW98109.1"/>
    </source>
</evidence>
<dbReference type="Proteomes" id="UP000054937">
    <property type="component" value="Unassembled WGS sequence"/>
</dbReference>
<feature type="signal peptide" evidence="2">
    <location>
        <begin position="1"/>
        <end position="17"/>
    </location>
</feature>
<proteinExistence type="predicted"/>
<organism evidence="3 4">
    <name type="scientific">Pseudocohnilembus persalinus</name>
    <name type="common">Ciliate</name>
    <dbReference type="NCBI Taxonomy" id="266149"/>
    <lineage>
        <taxon>Eukaryota</taxon>
        <taxon>Sar</taxon>
        <taxon>Alveolata</taxon>
        <taxon>Ciliophora</taxon>
        <taxon>Intramacronucleata</taxon>
        <taxon>Oligohymenophorea</taxon>
        <taxon>Scuticociliatia</taxon>
        <taxon>Philasterida</taxon>
        <taxon>Pseudocohnilembidae</taxon>
        <taxon>Pseudocohnilembus</taxon>
    </lineage>
</organism>
<feature type="chain" id="PRO_5006867338" evidence="2">
    <location>
        <begin position="18"/>
        <end position="701"/>
    </location>
</feature>
<name>A0A0V0Q7A1_PSEPJ</name>
<protein>
    <submittedName>
        <fullName evidence="3">Uncharacterized protein</fullName>
    </submittedName>
</protein>
<evidence type="ECO:0000256" key="2">
    <source>
        <dbReference type="SAM" id="SignalP"/>
    </source>
</evidence>
<dbReference type="InParanoid" id="A0A0V0Q7A1"/>
<reference evidence="3 4" key="1">
    <citation type="journal article" date="2015" name="Sci. Rep.">
        <title>Genome of the facultative scuticociliatosis pathogen Pseudocohnilembus persalinus provides insight into its virulence through horizontal gene transfer.</title>
        <authorList>
            <person name="Xiong J."/>
            <person name="Wang G."/>
            <person name="Cheng J."/>
            <person name="Tian M."/>
            <person name="Pan X."/>
            <person name="Warren A."/>
            <person name="Jiang C."/>
            <person name="Yuan D."/>
            <person name="Miao W."/>
        </authorList>
    </citation>
    <scope>NUCLEOTIDE SEQUENCE [LARGE SCALE GENOMIC DNA]</scope>
    <source>
        <strain evidence="3">36N120E</strain>
    </source>
</reference>
<dbReference type="AlphaFoldDB" id="A0A0V0Q7A1"/>
<feature type="compositionally biased region" description="Acidic residues" evidence="1">
    <location>
        <begin position="553"/>
        <end position="573"/>
    </location>
</feature>
<keyword evidence="4" id="KW-1185">Reference proteome</keyword>
<feature type="region of interest" description="Disordered" evidence="1">
    <location>
        <begin position="552"/>
        <end position="577"/>
    </location>
</feature>
<dbReference type="EMBL" id="LDAU01000275">
    <property type="protein sequence ID" value="KRW98109.1"/>
    <property type="molecule type" value="Genomic_DNA"/>
</dbReference>
<accession>A0A0V0Q7A1</accession>
<gene>
    <name evidence="3" type="ORF">PPERSA_06005</name>
</gene>
<evidence type="ECO:0000256" key="1">
    <source>
        <dbReference type="SAM" id="MobiDB-lite"/>
    </source>
</evidence>